<feature type="region of interest" description="Disordered" evidence="4">
    <location>
        <begin position="183"/>
        <end position="202"/>
    </location>
</feature>
<feature type="compositionally biased region" description="Acidic residues" evidence="4">
    <location>
        <begin position="189"/>
        <end position="202"/>
    </location>
</feature>
<dbReference type="OrthoDB" id="6431357at2759"/>
<organism evidence="5 6">
    <name type="scientific">Nephila pilipes</name>
    <name type="common">Giant wood spider</name>
    <name type="synonym">Nephila maculata</name>
    <dbReference type="NCBI Taxonomy" id="299642"/>
    <lineage>
        <taxon>Eukaryota</taxon>
        <taxon>Metazoa</taxon>
        <taxon>Ecdysozoa</taxon>
        <taxon>Arthropoda</taxon>
        <taxon>Chelicerata</taxon>
        <taxon>Arachnida</taxon>
        <taxon>Araneae</taxon>
        <taxon>Araneomorphae</taxon>
        <taxon>Entelegynae</taxon>
        <taxon>Araneoidea</taxon>
        <taxon>Nephilidae</taxon>
        <taxon>Nephila</taxon>
    </lineage>
</organism>
<evidence type="ECO:0000256" key="1">
    <source>
        <dbReference type="ARBA" id="ARBA00004123"/>
    </source>
</evidence>
<keyword evidence="6" id="KW-1185">Reference proteome</keyword>
<name>A0A8X6P408_NEPPI</name>
<proteinExistence type="predicted"/>
<evidence type="ECO:0000313" key="5">
    <source>
        <dbReference type="EMBL" id="GFT46306.1"/>
    </source>
</evidence>
<gene>
    <name evidence="5" type="ORF">NPIL_449161</name>
</gene>
<reference evidence="5" key="1">
    <citation type="submission" date="2020-08" db="EMBL/GenBank/DDBJ databases">
        <title>Multicomponent nature underlies the extraordinary mechanical properties of spider dragline silk.</title>
        <authorList>
            <person name="Kono N."/>
            <person name="Nakamura H."/>
            <person name="Mori M."/>
            <person name="Yoshida Y."/>
            <person name="Ohtoshi R."/>
            <person name="Malay A.D."/>
            <person name="Moran D.A.P."/>
            <person name="Tomita M."/>
            <person name="Numata K."/>
            <person name="Arakawa K."/>
        </authorList>
    </citation>
    <scope>NUCLEOTIDE SEQUENCE</scope>
</reference>
<evidence type="ECO:0000256" key="4">
    <source>
        <dbReference type="SAM" id="MobiDB-lite"/>
    </source>
</evidence>
<keyword evidence="3" id="KW-0175">Coiled coil</keyword>
<dbReference type="Proteomes" id="UP000887013">
    <property type="component" value="Unassembled WGS sequence"/>
</dbReference>
<evidence type="ECO:0000313" key="6">
    <source>
        <dbReference type="Proteomes" id="UP000887013"/>
    </source>
</evidence>
<protein>
    <recommendedName>
        <fullName evidence="7">THO complex subunit 7 homolog</fullName>
    </recommendedName>
</protein>
<dbReference type="GO" id="GO:0000445">
    <property type="term" value="C:THO complex part of transcription export complex"/>
    <property type="evidence" value="ECO:0007669"/>
    <property type="project" value="InterPro"/>
</dbReference>
<dbReference type="GO" id="GO:0006397">
    <property type="term" value="P:mRNA processing"/>
    <property type="evidence" value="ECO:0007669"/>
    <property type="project" value="InterPro"/>
</dbReference>
<dbReference type="EMBL" id="BMAW01015946">
    <property type="protein sequence ID" value="GFT46306.1"/>
    <property type="molecule type" value="Genomic_DNA"/>
</dbReference>
<dbReference type="AlphaFoldDB" id="A0A8X6P408"/>
<evidence type="ECO:0000256" key="2">
    <source>
        <dbReference type="ARBA" id="ARBA00023242"/>
    </source>
</evidence>
<sequence length="202" mass="23452">MSFTLPGTSGFFDEDVFSQMMDNEDMEDSEKIDLLLRTFFAWCSATRPREIVEGYKKMTAIINNLKLHCFKSAEAQHANARQIEAYDQQYIKIEKDIAALEKVRAEATSQLNQAKKARMKNLQYEAVEEVISQLPDRTETMNQLQEIQSDIEILHFETEMLSNVLDDQEKHLSVLLTSAIDMKNKLQEEEPEPEDWDSYESD</sequence>
<comment type="caution">
    <text evidence="5">The sequence shown here is derived from an EMBL/GenBank/DDBJ whole genome shotgun (WGS) entry which is preliminary data.</text>
</comment>
<comment type="subcellular location">
    <subcellularLocation>
        <location evidence="1">Nucleus</location>
    </subcellularLocation>
</comment>
<feature type="coiled-coil region" evidence="3">
    <location>
        <begin position="83"/>
        <end position="120"/>
    </location>
</feature>
<accession>A0A8X6P408</accession>
<dbReference type="Pfam" id="PF05615">
    <property type="entry name" value="THOC7"/>
    <property type="match status" value="1"/>
</dbReference>
<keyword evidence="2" id="KW-0539">Nucleus</keyword>
<dbReference type="InterPro" id="IPR008501">
    <property type="entry name" value="THOC7/Mft1"/>
</dbReference>
<evidence type="ECO:0000256" key="3">
    <source>
        <dbReference type="SAM" id="Coils"/>
    </source>
</evidence>
<evidence type="ECO:0008006" key="7">
    <source>
        <dbReference type="Google" id="ProtNLM"/>
    </source>
</evidence>